<reference evidence="2 3" key="1">
    <citation type="submission" date="2016-10" db="EMBL/GenBank/DDBJ databases">
        <authorList>
            <person name="Varghese N."/>
            <person name="Submissions S."/>
        </authorList>
    </citation>
    <scope>NUCLEOTIDE SEQUENCE [LARGE SCALE GENOMIC DNA]</scope>
    <source>
        <strain evidence="2 3">WCC6</strain>
    </source>
</reference>
<gene>
    <name evidence="2" type="ORF">SAMN05216495_10462</name>
</gene>
<feature type="transmembrane region" description="Helical" evidence="1">
    <location>
        <begin position="106"/>
        <end position="128"/>
    </location>
</feature>
<keyword evidence="1" id="KW-0472">Membrane</keyword>
<keyword evidence="1" id="KW-0812">Transmembrane</keyword>
<dbReference type="NCBIfam" id="TIGR04518">
    <property type="entry name" value="ECF_S_folT_fam"/>
    <property type="match status" value="1"/>
</dbReference>
<dbReference type="AlphaFoldDB" id="A0A1H2VIW0"/>
<dbReference type="Proteomes" id="UP000182379">
    <property type="component" value="Unassembled WGS sequence"/>
</dbReference>
<protein>
    <submittedName>
        <fullName evidence="2">ECF transporter S component, folate family</fullName>
    </submittedName>
</protein>
<feature type="transmembrane region" description="Helical" evidence="1">
    <location>
        <begin position="77"/>
        <end position="97"/>
    </location>
</feature>
<dbReference type="Gene3D" id="1.10.1760.20">
    <property type="match status" value="1"/>
</dbReference>
<dbReference type="GO" id="GO:0022857">
    <property type="term" value="F:transmembrane transporter activity"/>
    <property type="evidence" value="ECO:0007669"/>
    <property type="project" value="InterPro"/>
</dbReference>
<evidence type="ECO:0000256" key="1">
    <source>
        <dbReference type="SAM" id="Phobius"/>
    </source>
</evidence>
<accession>A0A1H2VIW0</accession>
<feature type="transmembrane region" description="Helical" evidence="1">
    <location>
        <begin position="140"/>
        <end position="163"/>
    </location>
</feature>
<dbReference type="Pfam" id="PF12822">
    <property type="entry name" value="ECF_trnsprt"/>
    <property type="match status" value="1"/>
</dbReference>
<feature type="transmembrane region" description="Helical" evidence="1">
    <location>
        <begin position="12"/>
        <end position="31"/>
    </location>
</feature>
<evidence type="ECO:0000313" key="2">
    <source>
        <dbReference type="EMBL" id="SDW68223.1"/>
    </source>
</evidence>
<sequence>MTGLQKRRPGQWITMIGFCVAMEVILARFLSLHTWNLKIGFSFLPVVAAALWGGPLAGGITGALGDLIGALLFPVGAYFPGFTLSSFLDGAVYGWFFRRGTGKRQILLAVLVVQVAISLLLNTFWLTVLFQVSLESLLTLRLFQCAAGIVIKFLLLSLVLPVLRKHLVPLGK</sequence>
<comment type="caution">
    <text evidence="2">The sequence shown here is derived from an EMBL/GenBank/DDBJ whole genome shotgun (WGS) entry which is preliminary data.</text>
</comment>
<proteinExistence type="predicted"/>
<dbReference type="RefSeq" id="WP_074705151.1">
    <property type="nucleotide sequence ID" value="NZ_CBCSNF010000001.1"/>
</dbReference>
<organism evidence="2 3">
    <name type="scientific">Acidaminococcus fermentans</name>
    <dbReference type="NCBI Taxonomy" id="905"/>
    <lineage>
        <taxon>Bacteria</taxon>
        <taxon>Bacillati</taxon>
        <taxon>Bacillota</taxon>
        <taxon>Negativicutes</taxon>
        <taxon>Acidaminococcales</taxon>
        <taxon>Acidaminococcaceae</taxon>
        <taxon>Acidaminococcus</taxon>
    </lineage>
</organism>
<dbReference type="InterPro" id="IPR024529">
    <property type="entry name" value="ECF_trnsprt_substrate-spec"/>
</dbReference>
<evidence type="ECO:0000313" key="3">
    <source>
        <dbReference type="Proteomes" id="UP000182379"/>
    </source>
</evidence>
<name>A0A1H2VIW0_ACIFE</name>
<feature type="transmembrane region" description="Helical" evidence="1">
    <location>
        <begin position="43"/>
        <end position="65"/>
    </location>
</feature>
<dbReference type="InterPro" id="IPR030949">
    <property type="entry name" value="ECF_S_folate_fam"/>
</dbReference>
<dbReference type="EMBL" id="FNOP01000004">
    <property type="protein sequence ID" value="SDW68223.1"/>
    <property type="molecule type" value="Genomic_DNA"/>
</dbReference>
<keyword evidence="1" id="KW-1133">Transmembrane helix</keyword>